<comment type="caution">
    <text evidence="7">The sequence shown here is derived from an EMBL/GenBank/DDBJ whole genome shotgun (WGS) entry which is preliminary data.</text>
</comment>
<dbReference type="Pfam" id="PF01266">
    <property type="entry name" value="DAO"/>
    <property type="match status" value="1"/>
</dbReference>
<evidence type="ECO:0000256" key="5">
    <source>
        <dbReference type="ARBA" id="ARBA00023002"/>
    </source>
</evidence>
<organism evidence="7 8">
    <name type="scientific">Flavobacterium procerum</name>
    <dbReference type="NCBI Taxonomy" id="1455569"/>
    <lineage>
        <taxon>Bacteria</taxon>
        <taxon>Pseudomonadati</taxon>
        <taxon>Bacteroidota</taxon>
        <taxon>Flavobacteriia</taxon>
        <taxon>Flavobacteriales</taxon>
        <taxon>Flavobacteriaceae</taxon>
        <taxon>Flavobacterium</taxon>
    </lineage>
</organism>
<keyword evidence="8" id="KW-1185">Reference proteome</keyword>
<dbReference type="InterPro" id="IPR038299">
    <property type="entry name" value="DAO_C_sf"/>
</dbReference>
<dbReference type="Gene3D" id="3.50.50.60">
    <property type="entry name" value="FAD/NAD(P)-binding domain"/>
    <property type="match status" value="1"/>
</dbReference>
<dbReference type="PANTHER" id="PTHR11985">
    <property type="entry name" value="GLYCEROL-3-PHOSPHATE DEHYDROGENASE"/>
    <property type="match status" value="1"/>
</dbReference>
<evidence type="ECO:0000256" key="2">
    <source>
        <dbReference type="ARBA" id="ARBA00007330"/>
    </source>
</evidence>
<evidence type="ECO:0000313" key="7">
    <source>
        <dbReference type="EMBL" id="MFC0080077.1"/>
    </source>
</evidence>
<dbReference type="PANTHER" id="PTHR11985:SF35">
    <property type="entry name" value="ANAEROBIC GLYCEROL-3-PHOSPHATE DEHYDROGENASE SUBUNIT A"/>
    <property type="match status" value="1"/>
</dbReference>
<dbReference type="InterPro" id="IPR036188">
    <property type="entry name" value="FAD/NAD-bd_sf"/>
</dbReference>
<gene>
    <name evidence="7" type="ORF">ACFFLS_23740</name>
</gene>
<dbReference type="Gene3D" id="3.30.9.10">
    <property type="entry name" value="D-Amino Acid Oxidase, subunit A, domain 2"/>
    <property type="match status" value="1"/>
</dbReference>
<dbReference type="SUPFAM" id="SSF54373">
    <property type="entry name" value="FAD-linked reductases, C-terminal domain"/>
    <property type="match status" value="1"/>
</dbReference>
<keyword evidence="4" id="KW-0274">FAD</keyword>
<name>A0ABV6BX97_9FLAO</name>
<evidence type="ECO:0000256" key="3">
    <source>
        <dbReference type="ARBA" id="ARBA00022630"/>
    </source>
</evidence>
<evidence type="ECO:0000256" key="1">
    <source>
        <dbReference type="ARBA" id="ARBA00001974"/>
    </source>
</evidence>
<evidence type="ECO:0000259" key="6">
    <source>
        <dbReference type="Pfam" id="PF01266"/>
    </source>
</evidence>
<dbReference type="Proteomes" id="UP001589734">
    <property type="component" value="Unassembled WGS sequence"/>
</dbReference>
<evidence type="ECO:0000256" key="4">
    <source>
        <dbReference type="ARBA" id="ARBA00022827"/>
    </source>
</evidence>
<dbReference type="InterPro" id="IPR006076">
    <property type="entry name" value="FAD-dep_OxRdtase"/>
</dbReference>
<accession>A0ABV6BX97</accession>
<protein>
    <submittedName>
        <fullName evidence="7">FAD-dependent oxidoreductase</fullName>
    </submittedName>
</protein>
<keyword evidence="5" id="KW-0560">Oxidoreductase</keyword>
<dbReference type="Gene3D" id="1.10.8.870">
    <property type="entry name" value="Alpha-glycerophosphate oxidase, cap domain"/>
    <property type="match status" value="1"/>
</dbReference>
<reference evidence="7 8" key="1">
    <citation type="submission" date="2024-09" db="EMBL/GenBank/DDBJ databases">
        <authorList>
            <person name="Sun Q."/>
            <person name="Mori K."/>
        </authorList>
    </citation>
    <scope>NUCLEOTIDE SEQUENCE [LARGE SCALE GENOMIC DNA]</scope>
    <source>
        <strain evidence="7 8">CGMCC 1.12926</strain>
    </source>
</reference>
<dbReference type="PRINTS" id="PR01001">
    <property type="entry name" value="FADG3PDH"/>
</dbReference>
<comment type="cofactor">
    <cofactor evidence="1">
        <name>FAD</name>
        <dbReference type="ChEBI" id="CHEBI:57692"/>
    </cofactor>
</comment>
<keyword evidence="3" id="KW-0285">Flavoprotein</keyword>
<dbReference type="InterPro" id="IPR000447">
    <property type="entry name" value="G3P_DH_FAD-dep"/>
</dbReference>
<dbReference type="SUPFAM" id="SSF51905">
    <property type="entry name" value="FAD/NAD(P)-binding domain"/>
    <property type="match status" value="1"/>
</dbReference>
<evidence type="ECO:0000313" key="8">
    <source>
        <dbReference type="Proteomes" id="UP001589734"/>
    </source>
</evidence>
<dbReference type="RefSeq" id="WP_379682933.1">
    <property type="nucleotide sequence ID" value="NZ_JBHLYW010000029.1"/>
</dbReference>
<feature type="domain" description="FAD dependent oxidoreductase" evidence="6">
    <location>
        <begin position="17"/>
        <end position="374"/>
    </location>
</feature>
<dbReference type="EMBL" id="JBHLYW010000029">
    <property type="protein sequence ID" value="MFC0080077.1"/>
    <property type="molecule type" value="Genomic_DNA"/>
</dbReference>
<dbReference type="PROSITE" id="PS00978">
    <property type="entry name" value="FAD_G3PDH_2"/>
    <property type="match status" value="1"/>
</dbReference>
<sequence length="528" mass="58997">MNRSEQLSRLENTENWDVIIIGGGASGLGTAIDAANRGYKAILLEAVDFAKGTSSRSTKLIHGGVRYLEQGNVHLVREALKERGLLAQNANHLVKNQAFVIPNYHWLSGYIYTIGLKIYDLLSGCLSLGSSKYLSKKKTIELLPNVEKNGLVNGVIYQDGQFDDSRLAINLAQTAVENGACLLNYAKVVNLVKDDNNQVIGVQAIDQENGKTYDLKSAVVINATGVFTNAIMKLNDKVYKKYIVPSQGIHLVFDKSFLPGENALMIPKTKDGRVLFAVPWHNRVVVGTTDTLIKKQSLEPIALESEIEFVLETAQRFLTKKPTREDVLSVFAGLRPLAAPKEEGKSTKEVSRSHKIIVSETGLITITGGKWTTYRKIAEDIIDKAIKTGKLPKKECHTEHLSIHGNKTTTSTDRENHLYIYGSDIFKIIELQENEPELKEKLHPNHEFTLAEVVWAVRYEMARTIDDILARRVRLLFLDARAATEVAEKTARVIAKELGYDENWIIKEISNFKAISQGFFLSEFRKSS</sequence>
<proteinExistence type="inferred from homology"/>
<comment type="similarity">
    <text evidence="2">Belongs to the FAD-dependent glycerol-3-phosphate dehydrogenase family.</text>
</comment>